<keyword evidence="9" id="KW-1185">Reference proteome</keyword>
<evidence type="ECO:0000256" key="2">
    <source>
        <dbReference type="ARBA" id="ARBA00022723"/>
    </source>
</evidence>
<dbReference type="Proteomes" id="UP001595629">
    <property type="component" value="Unassembled WGS sequence"/>
</dbReference>
<comment type="similarity">
    <text evidence="6">Belongs to the peptidase M48 family.</text>
</comment>
<protein>
    <submittedName>
        <fullName evidence="8">M48 family metalloprotease</fullName>
        <ecNumber evidence="8">3.4.24.-</ecNumber>
    </submittedName>
</protein>
<dbReference type="Gene3D" id="3.30.2010.10">
    <property type="entry name" value="Metalloproteases ('zincins'), catalytic domain"/>
    <property type="match status" value="1"/>
</dbReference>
<evidence type="ECO:0000256" key="5">
    <source>
        <dbReference type="ARBA" id="ARBA00023049"/>
    </source>
</evidence>
<evidence type="ECO:0000256" key="3">
    <source>
        <dbReference type="ARBA" id="ARBA00022801"/>
    </source>
</evidence>
<keyword evidence="4 6" id="KW-0862">Zinc</keyword>
<name>A0ABV7TEG9_9RHOB</name>
<comment type="cofactor">
    <cofactor evidence="6">
        <name>Zn(2+)</name>
        <dbReference type="ChEBI" id="CHEBI:29105"/>
    </cofactor>
    <text evidence="6">Binds 1 zinc ion per subunit.</text>
</comment>
<accession>A0ABV7TEG9</accession>
<dbReference type="InterPro" id="IPR001915">
    <property type="entry name" value="Peptidase_M48"/>
</dbReference>
<organism evidence="8 9">
    <name type="scientific">Lutimaribacter marinistellae</name>
    <dbReference type="NCBI Taxonomy" id="1820329"/>
    <lineage>
        <taxon>Bacteria</taxon>
        <taxon>Pseudomonadati</taxon>
        <taxon>Pseudomonadota</taxon>
        <taxon>Alphaproteobacteria</taxon>
        <taxon>Rhodobacterales</taxon>
        <taxon>Roseobacteraceae</taxon>
        <taxon>Lutimaribacter</taxon>
    </lineage>
</organism>
<keyword evidence="1 6" id="KW-0645">Protease</keyword>
<feature type="domain" description="Peptidase M48" evidence="7">
    <location>
        <begin position="17"/>
        <end position="162"/>
    </location>
</feature>
<evidence type="ECO:0000313" key="8">
    <source>
        <dbReference type="EMBL" id="MFC3613972.1"/>
    </source>
</evidence>
<keyword evidence="2" id="KW-0479">Metal-binding</keyword>
<dbReference type="InterPro" id="IPR051156">
    <property type="entry name" value="Mito/Outer_Membr_Metalloprot"/>
</dbReference>
<gene>
    <name evidence="8" type="ORF">ACFORG_09405</name>
</gene>
<evidence type="ECO:0000259" key="7">
    <source>
        <dbReference type="Pfam" id="PF01435"/>
    </source>
</evidence>
<comment type="caution">
    <text evidence="8">The sequence shown here is derived from an EMBL/GenBank/DDBJ whole genome shotgun (WGS) entry which is preliminary data.</text>
</comment>
<keyword evidence="3 6" id="KW-0378">Hydrolase</keyword>
<dbReference type="EC" id="3.4.24.-" evidence="8"/>
<dbReference type="Pfam" id="PF01435">
    <property type="entry name" value="Peptidase_M48"/>
    <property type="match status" value="1"/>
</dbReference>
<evidence type="ECO:0000256" key="6">
    <source>
        <dbReference type="RuleBase" id="RU003983"/>
    </source>
</evidence>
<proteinExistence type="inferred from homology"/>
<dbReference type="PANTHER" id="PTHR22726">
    <property type="entry name" value="METALLOENDOPEPTIDASE OMA1"/>
    <property type="match status" value="1"/>
</dbReference>
<evidence type="ECO:0000256" key="1">
    <source>
        <dbReference type="ARBA" id="ARBA00022670"/>
    </source>
</evidence>
<dbReference type="RefSeq" id="WP_386735166.1">
    <property type="nucleotide sequence ID" value="NZ_JBHRXI010000010.1"/>
</dbReference>
<dbReference type="GO" id="GO:0008237">
    <property type="term" value="F:metallopeptidase activity"/>
    <property type="evidence" value="ECO:0007669"/>
    <property type="project" value="UniProtKB-KW"/>
</dbReference>
<evidence type="ECO:0000256" key="4">
    <source>
        <dbReference type="ARBA" id="ARBA00022833"/>
    </source>
</evidence>
<sequence>MNCSFRIFIDTRPGAPPNAFQTLDNQGRPVIVFTQSMVQTARNADELAFVMSHEAAHHIEGHLARVNRDAALGAIVLGQLVGLSGGGASAVDAATQLGGLVGSRTFSKDYELEADRLGTVIAARAGYNPLVGVQFFERIPDPGNQFLGTHPPNAQRSELVRQTARSIGFNG</sequence>
<reference evidence="9" key="1">
    <citation type="journal article" date="2019" name="Int. J. Syst. Evol. Microbiol.">
        <title>The Global Catalogue of Microorganisms (GCM) 10K type strain sequencing project: providing services to taxonomists for standard genome sequencing and annotation.</title>
        <authorList>
            <consortium name="The Broad Institute Genomics Platform"/>
            <consortium name="The Broad Institute Genome Sequencing Center for Infectious Disease"/>
            <person name="Wu L."/>
            <person name="Ma J."/>
        </authorList>
    </citation>
    <scope>NUCLEOTIDE SEQUENCE [LARGE SCALE GENOMIC DNA]</scope>
    <source>
        <strain evidence="9">KCTC 42911</strain>
    </source>
</reference>
<dbReference type="EMBL" id="JBHRXI010000010">
    <property type="protein sequence ID" value="MFC3613972.1"/>
    <property type="molecule type" value="Genomic_DNA"/>
</dbReference>
<dbReference type="PANTHER" id="PTHR22726:SF1">
    <property type="entry name" value="METALLOENDOPEPTIDASE OMA1, MITOCHONDRIAL"/>
    <property type="match status" value="1"/>
</dbReference>
<keyword evidence="5 6" id="KW-0482">Metalloprotease</keyword>
<evidence type="ECO:0000313" key="9">
    <source>
        <dbReference type="Proteomes" id="UP001595629"/>
    </source>
</evidence>